<name>A0AAD7AIE7_9AGAR</name>
<accession>A0AAD7AIE7</accession>
<proteinExistence type="predicted"/>
<sequence length="184" mass="20933">MGDPLRDDSWPVGKGVTLIVLQNPLRTRVHATGEEAFIVPPHWHAFHGEHHIVLKGRICLTQDGVSRILRPEDGVCVTPAGVVHSIETFAGEETILEETTVPSGETKVIFFRNLFYPSVTRSFLRTMQVFYYGDAYPELPLRSRWLEWLMVVVVGGWVAGLLGYQIPDKRLRLDQRRFPPSKKD</sequence>
<evidence type="ECO:0000313" key="3">
    <source>
        <dbReference type="Proteomes" id="UP001218218"/>
    </source>
</evidence>
<keyword evidence="3" id="KW-1185">Reference proteome</keyword>
<dbReference type="InterPro" id="IPR014710">
    <property type="entry name" value="RmlC-like_jellyroll"/>
</dbReference>
<dbReference type="EMBL" id="JARIHO010000006">
    <property type="protein sequence ID" value="KAJ7359573.1"/>
    <property type="molecule type" value="Genomic_DNA"/>
</dbReference>
<dbReference type="SUPFAM" id="SSF51182">
    <property type="entry name" value="RmlC-like cupins"/>
    <property type="match status" value="1"/>
</dbReference>
<evidence type="ECO:0000313" key="2">
    <source>
        <dbReference type="EMBL" id="KAJ7359573.1"/>
    </source>
</evidence>
<evidence type="ECO:0000256" key="1">
    <source>
        <dbReference type="SAM" id="Phobius"/>
    </source>
</evidence>
<dbReference type="AlphaFoldDB" id="A0AAD7AIE7"/>
<organism evidence="2 3">
    <name type="scientific">Mycena albidolilacea</name>
    <dbReference type="NCBI Taxonomy" id="1033008"/>
    <lineage>
        <taxon>Eukaryota</taxon>
        <taxon>Fungi</taxon>
        <taxon>Dikarya</taxon>
        <taxon>Basidiomycota</taxon>
        <taxon>Agaricomycotina</taxon>
        <taxon>Agaricomycetes</taxon>
        <taxon>Agaricomycetidae</taxon>
        <taxon>Agaricales</taxon>
        <taxon>Marasmiineae</taxon>
        <taxon>Mycenaceae</taxon>
        <taxon>Mycena</taxon>
    </lineage>
</organism>
<keyword evidence="1" id="KW-0812">Transmembrane</keyword>
<comment type="caution">
    <text evidence="2">The sequence shown here is derived from an EMBL/GenBank/DDBJ whole genome shotgun (WGS) entry which is preliminary data.</text>
</comment>
<dbReference type="Proteomes" id="UP001218218">
    <property type="component" value="Unassembled WGS sequence"/>
</dbReference>
<protein>
    <submittedName>
        <fullName evidence="2">Uncharacterized protein</fullName>
    </submittedName>
</protein>
<reference evidence="2" key="1">
    <citation type="submission" date="2023-03" db="EMBL/GenBank/DDBJ databases">
        <title>Massive genome expansion in bonnet fungi (Mycena s.s.) driven by repeated elements and novel gene families across ecological guilds.</title>
        <authorList>
            <consortium name="Lawrence Berkeley National Laboratory"/>
            <person name="Harder C.B."/>
            <person name="Miyauchi S."/>
            <person name="Viragh M."/>
            <person name="Kuo A."/>
            <person name="Thoen E."/>
            <person name="Andreopoulos B."/>
            <person name="Lu D."/>
            <person name="Skrede I."/>
            <person name="Drula E."/>
            <person name="Henrissat B."/>
            <person name="Morin E."/>
            <person name="Kohler A."/>
            <person name="Barry K."/>
            <person name="LaButti K."/>
            <person name="Morin E."/>
            <person name="Salamov A."/>
            <person name="Lipzen A."/>
            <person name="Mereny Z."/>
            <person name="Hegedus B."/>
            <person name="Baldrian P."/>
            <person name="Stursova M."/>
            <person name="Weitz H."/>
            <person name="Taylor A."/>
            <person name="Grigoriev I.V."/>
            <person name="Nagy L.G."/>
            <person name="Martin F."/>
            <person name="Kauserud H."/>
        </authorList>
    </citation>
    <scope>NUCLEOTIDE SEQUENCE</scope>
    <source>
        <strain evidence="2">CBHHK002</strain>
    </source>
</reference>
<feature type="transmembrane region" description="Helical" evidence="1">
    <location>
        <begin position="145"/>
        <end position="167"/>
    </location>
</feature>
<keyword evidence="1" id="KW-1133">Transmembrane helix</keyword>
<keyword evidence="1" id="KW-0472">Membrane</keyword>
<dbReference type="InterPro" id="IPR011051">
    <property type="entry name" value="RmlC_Cupin_sf"/>
</dbReference>
<gene>
    <name evidence="2" type="ORF">DFH08DRAFT_686610</name>
</gene>
<dbReference type="Gene3D" id="2.60.120.10">
    <property type="entry name" value="Jelly Rolls"/>
    <property type="match status" value="1"/>
</dbReference>
<dbReference type="CDD" id="cd02208">
    <property type="entry name" value="cupin_RmlC-like"/>
    <property type="match status" value="1"/>
</dbReference>